<dbReference type="Proteomes" id="UP001320159">
    <property type="component" value="Unassembled WGS sequence"/>
</dbReference>
<keyword evidence="1" id="KW-1133">Transmembrane helix</keyword>
<proteinExistence type="predicted"/>
<keyword evidence="1" id="KW-0472">Membrane</keyword>
<gene>
    <name evidence="2" type="ORF">CUJ83_15145</name>
</gene>
<comment type="caution">
    <text evidence="2">The sequence shown here is derived from an EMBL/GenBank/DDBJ whole genome shotgun (WGS) entry which is preliminary data.</text>
</comment>
<reference evidence="2 3" key="1">
    <citation type="submission" date="2017-11" db="EMBL/GenBank/DDBJ databases">
        <title>Isolation and Characterization of Family Methanocellaceae Species from Potential Methane Hydrate Area Offshore Southwestern Taiwan.</title>
        <authorList>
            <person name="Zhang W.-L."/>
            <person name="Chen W.-C."/>
            <person name="Lai M.-C."/>
            <person name="Chen S.-C."/>
        </authorList>
    </citation>
    <scope>NUCLEOTIDE SEQUENCE [LARGE SCALE GENOMIC DNA]</scope>
    <source>
        <strain evidence="2 3">CWC-04</strain>
    </source>
</reference>
<dbReference type="EMBL" id="PGCK01000018">
    <property type="protein sequence ID" value="MCD1296338.1"/>
    <property type="molecule type" value="Genomic_DNA"/>
</dbReference>
<feature type="transmembrane region" description="Helical" evidence="1">
    <location>
        <begin position="103"/>
        <end position="123"/>
    </location>
</feature>
<organism evidence="2 3">
    <name type="scientific">Methanooceanicella nereidis</name>
    <dbReference type="NCBI Taxonomy" id="2052831"/>
    <lineage>
        <taxon>Archaea</taxon>
        <taxon>Methanobacteriati</taxon>
        <taxon>Methanobacteriota</taxon>
        <taxon>Stenosarchaea group</taxon>
        <taxon>Methanomicrobia</taxon>
        <taxon>Methanocellales</taxon>
        <taxon>Methanocellaceae</taxon>
        <taxon>Methanooceanicella</taxon>
    </lineage>
</organism>
<feature type="transmembrane region" description="Helical" evidence="1">
    <location>
        <begin position="158"/>
        <end position="178"/>
    </location>
</feature>
<dbReference type="AlphaFoldDB" id="A0AAP2W7E5"/>
<feature type="transmembrane region" description="Helical" evidence="1">
    <location>
        <begin position="80"/>
        <end position="97"/>
    </location>
</feature>
<feature type="transmembrane region" description="Helical" evidence="1">
    <location>
        <begin position="130"/>
        <end position="146"/>
    </location>
</feature>
<feature type="transmembrane region" description="Helical" evidence="1">
    <location>
        <begin position="14"/>
        <end position="35"/>
    </location>
</feature>
<sequence length="187" mass="20930">MDGNMIMGMRHSGWIRLALETVSVFAIFFIGIFFYNGDPDMAIIVSLSVALFYLLVYVLTGKSMLRRYVPEEEIELKNRGSLGVLASLAFFAVGLVTVTENTIVFSSTIFTGLFIFFSSLGMLTERNRRMLNMVAAISLLPIPFIISVDIEDVYVKALLYLIGAAWLFFILSGAYGMIIKKKTKQYG</sequence>
<feature type="transmembrane region" description="Helical" evidence="1">
    <location>
        <begin position="41"/>
        <end position="59"/>
    </location>
</feature>
<protein>
    <submittedName>
        <fullName evidence="2">Uncharacterized protein</fullName>
    </submittedName>
</protein>
<evidence type="ECO:0000256" key="1">
    <source>
        <dbReference type="SAM" id="Phobius"/>
    </source>
</evidence>
<evidence type="ECO:0000313" key="3">
    <source>
        <dbReference type="Proteomes" id="UP001320159"/>
    </source>
</evidence>
<dbReference type="RefSeq" id="WP_230743337.1">
    <property type="nucleotide sequence ID" value="NZ_PGCK01000018.1"/>
</dbReference>
<name>A0AAP2W7E5_9EURY</name>
<evidence type="ECO:0000313" key="2">
    <source>
        <dbReference type="EMBL" id="MCD1296338.1"/>
    </source>
</evidence>
<keyword evidence="3" id="KW-1185">Reference proteome</keyword>
<keyword evidence="1" id="KW-0812">Transmembrane</keyword>
<accession>A0AAP2W7E5</accession>